<dbReference type="HOGENOM" id="CLU_2005547_0_0_1"/>
<feature type="region of interest" description="Disordered" evidence="1">
    <location>
        <begin position="90"/>
        <end position="124"/>
    </location>
</feature>
<organism evidence="2">
    <name type="scientific">Trichophyton rubrum CBS 288.86</name>
    <dbReference type="NCBI Taxonomy" id="1215330"/>
    <lineage>
        <taxon>Eukaryota</taxon>
        <taxon>Fungi</taxon>
        <taxon>Dikarya</taxon>
        <taxon>Ascomycota</taxon>
        <taxon>Pezizomycotina</taxon>
        <taxon>Eurotiomycetes</taxon>
        <taxon>Eurotiomycetidae</taxon>
        <taxon>Onygenales</taxon>
        <taxon>Arthrodermataceae</taxon>
        <taxon>Trichophyton</taxon>
    </lineage>
</organism>
<feature type="compositionally biased region" description="Basic residues" evidence="1">
    <location>
        <begin position="103"/>
        <end position="112"/>
    </location>
</feature>
<accession>A0A022VWL3</accession>
<reference evidence="2" key="1">
    <citation type="submission" date="2014-02" db="EMBL/GenBank/DDBJ databases">
        <title>The Genome Sequence of Trichophyton rubrum (morphotype fischeri) CBS 288.86.</title>
        <authorList>
            <consortium name="The Broad Institute Genomics Platform"/>
            <person name="Cuomo C.A."/>
            <person name="White T.C."/>
            <person name="Graser Y."/>
            <person name="Martinez-Rossi N."/>
            <person name="Heitman J."/>
            <person name="Young S.K."/>
            <person name="Zeng Q."/>
            <person name="Gargeya S."/>
            <person name="Abouelleil A."/>
            <person name="Alvarado L."/>
            <person name="Chapman S.B."/>
            <person name="Gainer-Dewar J."/>
            <person name="Goldberg J."/>
            <person name="Griggs A."/>
            <person name="Gujja S."/>
            <person name="Hansen M."/>
            <person name="Howarth C."/>
            <person name="Imamovic A."/>
            <person name="Larimer J."/>
            <person name="Martinez D."/>
            <person name="Murphy C."/>
            <person name="Pearson M.D."/>
            <person name="Persinoti G."/>
            <person name="Poon T."/>
            <person name="Priest M."/>
            <person name="Roberts A.D."/>
            <person name="Saif S."/>
            <person name="Shea T.D."/>
            <person name="Sykes S.N."/>
            <person name="Wortman J."/>
            <person name="Nusbaum C."/>
            <person name="Birren B."/>
        </authorList>
    </citation>
    <scope>NUCLEOTIDE SEQUENCE [LARGE SCALE GENOMIC DNA]</scope>
    <source>
        <strain evidence="2">CBS 288.86</strain>
    </source>
</reference>
<name>A0A022VWL3_TRIRU</name>
<dbReference type="EMBL" id="KK207881">
    <property type="protein sequence ID" value="EZF50627.1"/>
    <property type="molecule type" value="Genomic_DNA"/>
</dbReference>
<evidence type="ECO:0000313" key="2">
    <source>
        <dbReference type="EMBL" id="EZF50627.1"/>
    </source>
</evidence>
<gene>
    <name evidence="2" type="ORF">H103_05960</name>
</gene>
<protein>
    <submittedName>
        <fullName evidence="2">Uncharacterized protein</fullName>
    </submittedName>
</protein>
<dbReference type="Proteomes" id="UP000023758">
    <property type="component" value="Unassembled WGS sequence"/>
</dbReference>
<dbReference type="AlphaFoldDB" id="A0A022VWL3"/>
<proteinExistence type="predicted"/>
<sequence length="124" mass="13788">MTRLACGAKKKKNLDVFFFPQTQPKPQLRQLNVNPTSHTNRRSQTTRISPCSFVFAADIIASSQLCRLAPLSSAIYTLIVVPRVTSLARPQNLPAAAGEQQKKKGRRRRQTKASHGVCNRQSNS</sequence>
<evidence type="ECO:0000256" key="1">
    <source>
        <dbReference type="SAM" id="MobiDB-lite"/>
    </source>
</evidence>